<evidence type="ECO:0000259" key="1">
    <source>
        <dbReference type="Pfam" id="PF07872"/>
    </source>
</evidence>
<evidence type="ECO:0000313" key="3">
    <source>
        <dbReference type="Proteomes" id="UP000092687"/>
    </source>
</evidence>
<keyword evidence="3" id="KW-1185">Reference proteome</keyword>
<dbReference type="RefSeq" id="WP_008430030.1">
    <property type="nucleotide sequence ID" value="NZ_CP016537.2"/>
</dbReference>
<dbReference type="InterPro" id="IPR012454">
    <property type="entry name" value="DUF1659"/>
</dbReference>
<evidence type="ECO:0000313" key="2">
    <source>
        <dbReference type="EMBL" id="ANU12988.1"/>
    </source>
</evidence>
<reference evidence="2" key="1">
    <citation type="submission" date="2016-10" db="EMBL/GenBank/DDBJ databases">
        <authorList>
            <person name="de Groot N.N."/>
        </authorList>
    </citation>
    <scope>NUCLEOTIDE SEQUENCE</scope>
    <source>
        <strain evidence="2">DSM 24743</strain>
    </source>
</reference>
<dbReference type="OrthoDB" id="48766at2"/>
<proteinExistence type="predicted"/>
<dbReference type="KEGG" id="phc:BBI08_03625"/>
<sequence>MAFSDFKNASIRCTYDNGLDANGKVKRKFKSYHNVKEAAAADGIFETAAVLTNFGTKTLMDVEKQSAITIYQ</sequence>
<accession>A0A1C7DNP4</accession>
<gene>
    <name evidence="2" type="ORF">BBI08_03625</name>
</gene>
<dbReference type="Pfam" id="PF07872">
    <property type="entry name" value="DUF1659"/>
    <property type="match status" value="1"/>
</dbReference>
<protein>
    <recommendedName>
        <fullName evidence="1">DUF1659 domain-containing protein</fullName>
    </recommendedName>
</protein>
<organism evidence="2 3">
    <name type="scientific">Planococcus halocryophilus</name>
    <dbReference type="NCBI Taxonomy" id="1215089"/>
    <lineage>
        <taxon>Bacteria</taxon>
        <taxon>Bacillati</taxon>
        <taxon>Bacillota</taxon>
        <taxon>Bacilli</taxon>
        <taxon>Bacillales</taxon>
        <taxon>Caryophanaceae</taxon>
        <taxon>Planococcus</taxon>
    </lineage>
</organism>
<dbReference type="Proteomes" id="UP000092687">
    <property type="component" value="Chromosome"/>
</dbReference>
<dbReference type="EMBL" id="CP016537">
    <property type="protein sequence ID" value="ANU12988.1"/>
    <property type="molecule type" value="Genomic_DNA"/>
</dbReference>
<dbReference type="AlphaFoldDB" id="A0A1C7DNP4"/>
<name>A0A1C7DNP4_9BACL</name>
<dbReference type="STRING" id="1215089.BBI08_03625"/>
<feature type="domain" description="DUF1659" evidence="1">
    <location>
        <begin position="4"/>
        <end position="69"/>
    </location>
</feature>